<protein>
    <submittedName>
        <fullName evidence="1">Uncharacterized protein</fullName>
    </submittedName>
</protein>
<dbReference type="AlphaFoldDB" id="A0A926UVV1"/>
<dbReference type="EMBL" id="JACJPY010000087">
    <property type="protein sequence ID" value="MBD2152186.1"/>
    <property type="molecule type" value="Genomic_DNA"/>
</dbReference>
<reference evidence="1" key="1">
    <citation type="journal article" date="2015" name="ISME J.">
        <title>Draft Genome Sequence of Streptomyces incarnatus NRRL8089, which Produces the Nucleoside Antibiotic Sinefungin.</title>
        <authorList>
            <person name="Oshima K."/>
            <person name="Hattori M."/>
            <person name="Shimizu H."/>
            <person name="Fukuda K."/>
            <person name="Nemoto M."/>
            <person name="Inagaki K."/>
            <person name="Tamura T."/>
        </authorList>
    </citation>
    <scope>NUCLEOTIDE SEQUENCE</scope>
    <source>
        <strain evidence="1">FACHB-1277</strain>
    </source>
</reference>
<comment type="caution">
    <text evidence="1">The sequence shown here is derived from an EMBL/GenBank/DDBJ whole genome shotgun (WGS) entry which is preliminary data.</text>
</comment>
<reference evidence="1" key="2">
    <citation type="submission" date="2020-08" db="EMBL/GenBank/DDBJ databases">
        <authorList>
            <person name="Chen M."/>
            <person name="Teng W."/>
            <person name="Zhao L."/>
            <person name="Hu C."/>
            <person name="Zhou Y."/>
            <person name="Han B."/>
            <person name="Song L."/>
            <person name="Shu W."/>
        </authorList>
    </citation>
    <scope>NUCLEOTIDE SEQUENCE</scope>
    <source>
        <strain evidence="1">FACHB-1277</strain>
    </source>
</reference>
<keyword evidence="2" id="KW-1185">Reference proteome</keyword>
<name>A0A926UVV1_9CYAN</name>
<dbReference type="InterPro" id="IPR011518">
    <property type="entry name" value="Transposase_36"/>
</dbReference>
<dbReference type="Pfam" id="PF07592">
    <property type="entry name" value="DDE_Tnp_ISAZ013"/>
    <property type="match status" value="1"/>
</dbReference>
<organism evidence="1 2">
    <name type="scientific">Pseudanabaena cinerea FACHB-1277</name>
    <dbReference type="NCBI Taxonomy" id="2949581"/>
    <lineage>
        <taxon>Bacteria</taxon>
        <taxon>Bacillati</taxon>
        <taxon>Cyanobacteriota</taxon>
        <taxon>Cyanophyceae</taxon>
        <taxon>Pseudanabaenales</taxon>
        <taxon>Pseudanabaenaceae</taxon>
        <taxon>Pseudanabaena</taxon>
        <taxon>Pseudanabaena cinerea</taxon>
    </lineage>
</organism>
<sequence>MGNPYPAGKLYTTEAREVLDRDFINLADEVIIPHGIYDLQRNAGFINLGNSRDTTEFA</sequence>
<accession>A0A926UVV1</accession>
<proteinExistence type="predicted"/>
<dbReference type="RefSeq" id="WP_190352601.1">
    <property type="nucleotide sequence ID" value="NZ_JACJPY010000087.1"/>
</dbReference>
<evidence type="ECO:0000313" key="1">
    <source>
        <dbReference type="EMBL" id="MBD2152186.1"/>
    </source>
</evidence>
<evidence type="ECO:0000313" key="2">
    <source>
        <dbReference type="Proteomes" id="UP000631421"/>
    </source>
</evidence>
<gene>
    <name evidence="1" type="ORF">H6F44_18980</name>
</gene>
<dbReference type="Proteomes" id="UP000631421">
    <property type="component" value="Unassembled WGS sequence"/>
</dbReference>